<dbReference type="GO" id="GO:0004803">
    <property type="term" value="F:transposase activity"/>
    <property type="evidence" value="ECO:0007669"/>
    <property type="project" value="InterPro"/>
</dbReference>
<gene>
    <name evidence="2" type="ORF">GGR02_001513</name>
</gene>
<proteinExistence type="predicted"/>
<dbReference type="GO" id="GO:0006313">
    <property type="term" value="P:DNA transposition"/>
    <property type="evidence" value="ECO:0007669"/>
    <property type="project" value="InterPro"/>
</dbReference>
<dbReference type="Proteomes" id="UP000559598">
    <property type="component" value="Unassembled WGS sequence"/>
</dbReference>
<evidence type="ECO:0000313" key="2">
    <source>
        <dbReference type="EMBL" id="MBB4073751.1"/>
    </source>
</evidence>
<sequence length="101" mass="11907">MKENSSGQHKGQKRISKRGRRRLRALLFRVMIPLIRHNKAFRALHEYYTTRPVHPLRKKQSIVVLCGKLLKIVYAVCVKQQAFDEERMMRDIFSSTQIQAA</sequence>
<dbReference type="GO" id="GO:0003677">
    <property type="term" value="F:DNA binding"/>
    <property type="evidence" value="ECO:0007669"/>
    <property type="project" value="InterPro"/>
</dbReference>
<comment type="caution">
    <text evidence="2">The sequence shown here is derived from an EMBL/GenBank/DDBJ whole genome shotgun (WGS) entry which is preliminary data.</text>
</comment>
<evidence type="ECO:0000259" key="1">
    <source>
        <dbReference type="Pfam" id="PF02371"/>
    </source>
</evidence>
<dbReference type="InterPro" id="IPR047650">
    <property type="entry name" value="Transpos_IS110"/>
</dbReference>
<feature type="domain" description="Transposase IS116/IS110/IS902 C-terminal" evidence="1">
    <location>
        <begin position="2"/>
        <end position="45"/>
    </location>
</feature>
<name>A0A840DKD9_9BACL</name>
<dbReference type="InterPro" id="IPR003346">
    <property type="entry name" value="Transposase_20"/>
</dbReference>
<dbReference type="PANTHER" id="PTHR33055">
    <property type="entry name" value="TRANSPOSASE FOR INSERTION SEQUENCE ELEMENT IS1111A"/>
    <property type="match status" value="1"/>
</dbReference>
<organism evidence="2 3">
    <name type="scientific">Anoxybacteroides voinovskiense</name>
    <dbReference type="NCBI Taxonomy" id="230470"/>
    <lineage>
        <taxon>Bacteria</taxon>
        <taxon>Bacillati</taxon>
        <taxon>Bacillota</taxon>
        <taxon>Bacilli</taxon>
        <taxon>Bacillales</taxon>
        <taxon>Anoxybacillaceae</taxon>
        <taxon>Anoxybacteroides</taxon>
    </lineage>
</organism>
<dbReference type="Pfam" id="PF02371">
    <property type="entry name" value="Transposase_20"/>
    <property type="match status" value="1"/>
</dbReference>
<keyword evidence="3" id="KW-1185">Reference proteome</keyword>
<protein>
    <submittedName>
        <fullName evidence="2">Transposase</fullName>
    </submittedName>
</protein>
<dbReference type="EMBL" id="JACIDE010000008">
    <property type="protein sequence ID" value="MBB4073751.1"/>
    <property type="molecule type" value="Genomic_DNA"/>
</dbReference>
<dbReference type="AlphaFoldDB" id="A0A840DKD9"/>
<dbReference type="PANTHER" id="PTHR33055:SF13">
    <property type="entry name" value="TRANSPOSASE"/>
    <property type="match status" value="1"/>
</dbReference>
<accession>A0A840DKD9</accession>
<evidence type="ECO:0000313" key="3">
    <source>
        <dbReference type="Proteomes" id="UP000559598"/>
    </source>
</evidence>
<reference evidence="2 3" key="1">
    <citation type="submission" date="2020-08" db="EMBL/GenBank/DDBJ databases">
        <title>Genomic Encyclopedia of Type Strains, Phase IV (KMG-IV): sequencing the most valuable type-strain genomes for metagenomic binning, comparative biology and taxonomic classification.</title>
        <authorList>
            <person name="Goeker M."/>
        </authorList>
    </citation>
    <scope>NUCLEOTIDE SEQUENCE [LARGE SCALE GENOMIC DNA]</scope>
    <source>
        <strain evidence="2 3">DSM 17075</strain>
    </source>
</reference>